<dbReference type="Proteomes" id="UP000008909">
    <property type="component" value="Unassembled WGS sequence"/>
</dbReference>
<name>G7YTW8_CLOSI</name>
<sequence>MASFTDIVAALNEYKWANHVVRVAADKKDHSTINHNDARGEANLARILHPTYAGSWPGSQKHHSTINHNDARALIKDPEGKTHESHNTVPENPAYAELAKLIVDDI</sequence>
<keyword evidence="2" id="KW-1185">Reference proteome</keyword>
<evidence type="ECO:0000313" key="2">
    <source>
        <dbReference type="Proteomes" id="UP000008909"/>
    </source>
</evidence>
<organism evidence="1 2">
    <name type="scientific">Clonorchis sinensis</name>
    <name type="common">Chinese liver fluke</name>
    <dbReference type="NCBI Taxonomy" id="79923"/>
    <lineage>
        <taxon>Eukaryota</taxon>
        <taxon>Metazoa</taxon>
        <taxon>Spiralia</taxon>
        <taxon>Lophotrochozoa</taxon>
        <taxon>Platyhelminthes</taxon>
        <taxon>Trematoda</taxon>
        <taxon>Digenea</taxon>
        <taxon>Opisthorchiida</taxon>
        <taxon>Opisthorchiata</taxon>
        <taxon>Opisthorchiidae</taxon>
        <taxon>Clonorchis</taxon>
    </lineage>
</organism>
<accession>G7YTW8</accession>
<proteinExistence type="predicted"/>
<reference evidence="1" key="1">
    <citation type="journal article" date="2011" name="Genome Biol.">
        <title>The draft genome of the carcinogenic human liver fluke Clonorchis sinensis.</title>
        <authorList>
            <person name="Wang X."/>
            <person name="Chen W."/>
            <person name="Huang Y."/>
            <person name="Sun J."/>
            <person name="Men J."/>
            <person name="Liu H."/>
            <person name="Luo F."/>
            <person name="Guo L."/>
            <person name="Lv X."/>
            <person name="Deng C."/>
            <person name="Zhou C."/>
            <person name="Fan Y."/>
            <person name="Li X."/>
            <person name="Huang L."/>
            <person name="Hu Y."/>
            <person name="Liang C."/>
            <person name="Hu X."/>
            <person name="Xu J."/>
            <person name="Yu X."/>
        </authorList>
    </citation>
    <scope>NUCLEOTIDE SEQUENCE [LARGE SCALE GENOMIC DNA]</scope>
    <source>
        <strain evidence="1">Henan</strain>
    </source>
</reference>
<dbReference type="AlphaFoldDB" id="G7YTW8"/>
<protein>
    <submittedName>
        <fullName evidence="1">Uncharacterized protein</fullName>
    </submittedName>
</protein>
<gene>
    <name evidence="1" type="ORF">CLF_110810</name>
</gene>
<dbReference type="EMBL" id="DF144243">
    <property type="protein sequence ID" value="GAA56398.1"/>
    <property type="molecule type" value="Genomic_DNA"/>
</dbReference>
<evidence type="ECO:0000313" key="1">
    <source>
        <dbReference type="EMBL" id="GAA56398.1"/>
    </source>
</evidence>
<reference key="2">
    <citation type="submission" date="2011-10" db="EMBL/GenBank/DDBJ databases">
        <title>The genome and transcriptome sequence of Clonorchis sinensis provide insights into the carcinogenic liver fluke.</title>
        <authorList>
            <person name="Wang X."/>
            <person name="Huang Y."/>
            <person name="Chen W."/>
            <person name="Liu H."/>
            <person name="Guo L."/>
            <person name="Chen Y."/>
            <person name="Luo F."/>
            <person name="Zhou W."/>
            <person name="Sun J."/>
            <person name="Mao Q."/>
            <person name="Liang P."/>
            <person name="Zhou C."/>
            <person name="Tian Y."/>
            <person name="Men J."/>
            <person name="Lv X."/>
            <person name="Huang L."/>
            <person name="Zhou J."/>
            <person name="Hu Y."/>
            <person name="Li R."/>
            <person name="Zhang F."/>
            <person name="Lei H."/>
            <person name="Li X."/>
            <person name="Hu X."/>
            <person name="Liang C."/>
            <person name="Xu J."/>
            <person name="Wu Z."/>
            <person name="Yu X."/>
        </authorList>
    </citation>
    <scope>NUCLEOTIDE SEQUENCE</scope>
    <source>
        <strain>Henan</strain>
    </source>
</reference>